<reference evidence="2 3" key="1">
    <citation type="submission" date="2020-09" db="EMBL/GenBank/DDBJ databases">
        <title>Actinomycete isolated from the Camponotus japonicus Mayr.</title>
        <authorList>
            <person name="Gong X."/>
        </authorList>
    </citation>
    <scope>NUCLEOTIDE SEQUENCE [LARGE SCALE GENOMIC DNA]</scope>
    <source>
        <strain evidence="2 3">2C-HV3</strain>
    </source>
</reference>
<proteinExistence type="predicted"/>
<evidence type="ECO:0000259" key="1">
    <source>
        <dbReference type="PROSITE" id="PS51704"/>
    </source>
</evidence>
<keyword evidence="3" id="KW-1185">Reference proteome</keyword>
<comment type="caution">
    <text evidence="2">The sequence shown here is derived from an EMBL/GenBank/DDBJ whole genome shotgun (WGS) entry which is preliminary data.</text>
</comment>
<dbReference type="Pfam" id="PF03009">
    <property type="entry name" value="GDPD"/>
    <property type="match status" value="1"/>
</dbReference>
<accession>A0ABR8KXE7</accession>
<dbReference type="EMBL" id="JACXRZ010000005">
    <property type="protein sequence ID" value="MBD3143390.1"/>
    <property type="molecule type" value="Genomic_DNA"/>
</dbReference>
<protein>
    <submittedName>
        <fullName evidence="2">Glycerophosphodiester phosphodiesterase</fullName>
    </submittedName>
</protein>
<dbReference type="InterPro" id="IPR030395">
    <property type="entry name" value="GP_PDE_dom"/>
</dbReference>
<dbReference type="PANTHER" id="PTHR46211">
    <property type="entry name" value="GLYCEROPHOSPHORYL DIESTER PHOSPHODIESTERASE"/>
    <property type="match status" value="1"/>
</dbReference>
<dbReference type="PANTHER" id="PTHR46211:SF14">
    <property type="entry name" value="GLYCEROPHOSPHODIESTER PHOSPHODIESTERASE"/>
    <property type="match status" value="1"/>
</dbReference>
<dbReference type="Proteomes" id="UP000653231">
    <property type="component" value="Unassembled WGS sequence"/>
</dbReference>
<dbReference type="RefSeq" id="WP_191051070.1">
    <property type="nucleotide sequence ID" value="NZ_JACXRZ010000005.1"/>
</dbReference>
<dbReference type="Gene3D" id="3.20.20.190">
    <property type="entry name" value="Phosphatidylinositol (PI) phosphodiesterase"/>
    <property type="match status" value="1"/>
</dbReference>
<dbReference type="SUPFAM" id="SSF51695">
    <property type="entry name" value="PLC-like phosphodiesterases"/>
    <property type="match status" value="1"/>
</dbReference>
<evidence type="ECO:0000313" key="3">
    <source>
        <dbReference type="Proteomes" id="UP000653231"/>
    </source>
</evidence>
<name>A0ABR8KXE7_9ACTN</name>
<sequence length="308" mass="33279">MHGYVELHGHRGARGLRPENTLPGLAFALELGVDALEFDVAMSADGQLVLTHDLHVSPVTSADTGMAAPGDEMFPYVGKPIVALTLPQLRTLDVGVRLPERPDDRFALTQVPLPDTRMPTLGAVLGLIGALGADDVRLHVELKSDPTRPGLCADPRRFVEEVVHELDRHDRLSRAALLSFDWRILEVARPLVERRYALVERDTMTPAWMNGIRLGEVGGDLAAAAAAAGATTLSPDRVLVDEALMTGAARQGLPVVVWTVNEPDEAARLIDLGAAGIVTDYPDRMRRLWKARGLPLPDPVTPLRPVGA</sequence>
<dbReference type="PROSITE" id="PS51704">
    <property type="entry name" value="GP_PDE"/>
    <property type="match status" value="1"/>
</dbReference>
<dbReference type="InterPro" id="IPR017946">
    <property type="entry name" value="PLC-like_Pdiesterase_TIM-brl"/>
</dbReference>
<evidence type="ECO:0000313" key="2">
    <source>
        <dbReference type="EMBL" id="MBD3143390.1"/>
    </source>
</evidence>
<gene>
    <name evidence="2" type="ORF">IEQ31_09380</name>
</gene>
<feature type="domain" description="GP-PDE" evidence="1">
    <location>
        <begin position="5"/>
        <end position="289"/>
    </location>
</feature>
<organism evidence="2 3">
    <name type="scientific">Microbispora bryophytorum subsp. camponoti</name>
    <dbReference type="NCBI Taxonomy" id="1677852"/>
    <lineage>
        <taxon>Bacteria</taxon>
        <taxon>Bacillati</taxon>
        <taxon>Actinomycetota</taxon>
        <taxon>Actinomycetes</taxon>
        <taxon>Streptosporangiales</taxon>
        <taxon>Streptosporangiaceae</taxon>
        <taxon>Microbispora</taxon>
    </lineage>
</organism>